<dbReference type="Proteomes" id="UP000030111">
    <property type="component" value="Unassembled WGS sequence"/>
</dbReference>
<reference evidence="1 2" key="1">
    <citation type="submission" date="2013-09" db="EMBL/GenBank/DDBJ databases">
        <authorList>
            <person name="Zeng Z."/>
            <person name="Chen C."/>
        </authorList>
    </citation>
    <scope>NUCLEOTIDE SEQUENCE [LARGE SCALE GENOMIC DNA]</scope>
    <source>
        <strain evidence="1 2">WB 4.1-42</strain>
    </source>
</reference>
<dbReference type="RefSeq" id="WP_026990573.1">
    <property type="nucleotide sequence ID" value="NZ_AUGP01000017.1"/>
</dbReference>
<dbReference type="EMBL" id="JRLY01000002">
    <property type="protein sequence ID" value="KGO94144.1"/>
    <property type="molecule type" value="Genomic_DNA"/>
</dbReference>
<dbReference type="eggNOG" id="COG2405">
    <property type="taxonomic scope" value="Bacteria"/>
</dbReference>
<evidence type="ECO:0008006" key="3">
    <source>
        <dbReference type="Google" id="ProtNLM"/>
    </source>
</evidence>
<sequence>MHKTIISDTSCLIILSKIGELDLLEKLYKRVITTQEIADEFGEPLPEWLIIETVFDKLRQQILELQIDKGESSAIALALEIKDSTIILDDFKARKVALRLGLTIMGTIGIIIKAKLNGILPSIKPILNSIKSTNFRISPELELQALKQANEL</sequence>
<evidence type="ECO:0000313" key="1">
    <source>
        <dbReference type="EMBL" id="KGO94144.1"/>
    </source>
</evidence>
<dbReference type="PANTHER" id="PTHR39550">
    <property type="entry name" value="SLL0658 PROTEIN"/>
    <property type="match status" value="1"/>
</dbReference>
<comment type="caution">
    <text evidence="1">The sequence shown here is derived from an EMBL/GenBank/DDBJ whole genome shotgun (WGS) entry which is preliminary data.</text>
</comment>
<name>A0A0A2MPC2_9FLAO</name>
<organism evidence="1 2">
    <name type="scientific">Flavobacterium subsaxonicum WB 4.1-42 = DSM 21790</name>
    <dbReference type="NCBI Taxonomy" id="1121898"/>
    <lineage>
        <taxon>Bacteria</taxon>
        <taxon>Pseudomonadati</taxon>
        <taxon>Bacteroidota</taxon>
        <taxon>Flavobacteriia</taxon>
        <taxon>Flavobacteriales</taxon>
        <taxon>Flavobacteriaceae</taxon>
        <taxon>Flavobacterium</taxon>
    </lineage>
</organism>
<dbReference type="STRING" id="1121898.GCA_000422725_01714"/>
<accession>A0A0A2MPC2</accession>
<keyword evidence="2" id="KW-1185">Reference proteome</keyword>
<dbReference type="InterPro" id="IPR021799">
    <property type="entry name" value="PIN-like_prokaryotic"/>
</dbReference>
<dbReference type="AlphaFoldDB" id="A0A0A2MPC2"/>
<dbReference type="OrthoDB" id="764457at2"/>
<proteinExistence type="predicted"/>
<dbReference type="Pfam" id="PF11848">
    <property type="entry name" value="DUF3368"/>
    <property type="match status" value="1"/>
</dbReference>
<protein>
    <recommendedName>
        <fullName evidence="3">DUF3368 domain-containing protein</fullName>
    </recommendedName>
</protein>
<gene>
    <name evidence="1" type="ORF">Q766_04220</name>
</gene>
<evidence type="ECO:0000313" key="2">
    <source>
        <dbReference type="Proteomes" id="UP000030111"/>
    </source>
</evidence>
<dbReference type="PANTHER" id="PTHR39550:SF1">
    <property type="entry name" value="SLL0658 PROTEIN"/>
    <property type="match status" value="1"/>
</dbReference>